<dbReference type="NCBIfam" id="TIGR02322">
    <property type="entry name" value="phosphon_PhnN"/>
    <property type="match status" value="1"/>
</dbReference>
<evidence type="ECO:0000256" key="3">
    <source>
        <dbReference type="ARBA" id="ARBA00022679"/>
    </source>
</evidence>
<dbReference type="SUPFAM" id="SSF52540">
    <property type="entry name" value="P-loop containing nucleoside triphosphate hydrolases"/>
    <property type="match status" value="1"/>
</dbReference>
<dbReference type="GeneID" id="72193604"/>
<evidence type="ECO:0000256" key="1">
    <source>
        <dbReference type="ARBA" id="ARBA00000373"/>
    </source>
</evidence>
<dbReference type="InterPro" id="IPR027417">
    <property type="entry name" value="P-loop_NTPase"/>
</dbReference>
<protein>
    <recommendedName>
        <fullName evidence="6">Ribose 1,5-bisphosphate phosphokinase PhnN</fullName>
        <ecNumber evidence="6">2.7.4.23</ecNumber>
    </recommendedName>
    <alternativeName>
        <fullName evidence="6">Ribose 1,5-bisphosphokinase</fullName>
    </alternativeName>
</protein>
<evidence type="ECO:0000256" key="2">
    <source>
        <dbReference type="ARBA" id="ARBA00005069"/>
    </source>
</evidence>
<accession>A0AAE6ZT10</accession>
<dbReference type="EC" id="2.7.4.23" evidence="6"/>
<keyword evidence="5 6" id="KW-0067">ATP-binding</keyword>
<dbReference type="HAMAP" id="MF_00836">
    <property type="entry name" value="PhnN"/>
    <property type="match status" value="1"/>
</dbReference>
<evidence type="ECO:0000259" key="7">
    <source>
        <dbReference type="SMART" id="SM00072"/>
    </source>
</evidence>
<keyword evidence="3 6" id="KW-0808">Transferase</keyword>
<dbReference type="GO" id="GO:0005524">
    <property type="term" value="F:ATP binding"/>
    <property type="evidence" value="ECO:0007669"/>
    <property type="project" value="UniProtKB-KW"/>
</dbReference>
<evidence type="ECO:0000256" key="5">
    <source>
        <dbReference type="ARBA" id="ARBA00022840"/>
    </source>
</evidence>
<name>A0AAE6ZT10_9PSED</name>
<dbReference type="AlphaFoldDB" id="A0AAE6ZT10"/>
<comment type="catalytic activity">
    <reaction evidence="1 6">
        <text>alpha-D-ribose 1,5-bisphosphate + ATP = 5-phospho-alpha-D-ribose 1-diphosphate + ADP</text>
        <dbReference type="Rhea" id="RHEA:20109"/>
        <dbReference type="ChEBI" id="CHEBI:30616"/>
        <dbReference type="ChEBI" id="CHEBI:58017"/>
        <dbReference type="ChEBI" id="CHEBI:68688"/>
        <dbReference type="ChEBI" id="CHEBI:456216"/>
        <dbReference type="EC" id="2.7.4.23"/>
    </reaction>
</comment>
<reference evidence="8 9" key="1">
    <citation type="submission" date="2020-04" db="EMBL/GenBank/DDBJ databases">
        <authorList>
            <person name="Yao Y."/>
            <person name="He Z."/>
        </authorList>
    </citation>
    <scope>NUCLEOTIDE SEQUENCE [LARGE SCALE GENOMIC DNA]</scope>
    <source>
        <strain evidence="8 9">CY-1</strain>
    </source>
</reference>
<comment type="function">
    <text evidence="6">Catalyzes the phosphorylation of ribose 1,5-bisphosphate to 5-phospho-D-ribosyl alpha-1-diphosphate (PRPP).</text>
</comment>
<dbReference type="SMART" id="SM00072">
    <property type="entry name" value="GuKc"/>
    <property type="match status" value="1"/>
</dbReference>
<dbReference type="Gene3D" id="3.40.50.300">
    <property type="entry name" value="P-loop containing nucleotide triphosphate hydrolases"/>
    <property type="match status" value="1"/>
</dbReference>
<evidence type="ECO:0000256" key="4">
    <source>
        <dbReference type="ARBA" id="ARBA00022741"/>
    </source>
</evidence>
<feature type="binding site" evidence="6">
    <location>
        <begin position="10"/>
        <end position="17"/>
    </location>
    <ligand>
        <name>ATP</name>
        <dbReference type="ChEBI" id="CHEBI:30616"/>
    </ligand>
</feature>
<feature type="domain" description="Guanylate kinase/L-type calcium channel beta subunit" evidence="7">
    <location>
        <begin position="2"/>
        <end position="185"/>
    </location>
</feature>
<dbReference type="NCBIfam" id="NF007485">
    <property type="entry name" value="PRK10078.1"/>
    <property type="match status" value="1"/>
</dbReference>
<dbReference type="Proteomes" id="UP000501367">
    <property type="component" value="Chromosome"/>
</dbReference>
<gene>
    <name evidence="6 8" type="primary">phnN</name>
    <name evidence="8" type="ORF">HGP31_08455</name>
</gene>
<dbReference type="EMBL" id="CP051487">
    <property type="protein sequence ID" value="QJC78340.1"/>
    <property type="molecule type" value="Genomic_DNA"/>
</dbReference>
<keyword evidence="4 6" id="KW-0547">Nucleotide-binding</keyword>
<sequence>MAGRLIYLIGPSGSGKDSLLDAARARLAERGCLIVRRVITRSAEAVGEAALGVSPQQFVQMQAQGAFALSWHANGLSYGIPREIDDWLAAGQDVLVNGSRGHLQDTRERYPNVLAILLTVDQAVLRQRLLARGRESLAEIDQRLARNARFGERLLAEDPTVHVLDNSGPLEQTVEQLLACLVEPAACA</sequence>
<comment type="pathway">
    <text evidence="2 6">Metabolic intermediate biosynthesis; 5-phospho-alpha-D-ribose 1-diphosphate biosynthesis; 5-phospho-alpha-D-ribose 1-diphosphate from D-ribose 5-phosphate (route II): step 3/3.</text>
</comment>
<evidence type="ECO:0000256" key="6">
    <source>
        <dbReference type="HAMAP-Rule" id="MF_00836"/>
    </source>
</evidence>
<dbReference type="InterPro" id="IPR008145">
    <property type="entry name" value="GK/Ca_channel_bsu"/>
</dbReference>
<organism evidence="8 9">
    <name type="scientific">Pseudomonas umsongensis</name>
    <dbReference type="NCBI Taxonomy" id="198618"/>
    <lineage>
        <taxon>Bacteria</taxon>
        <taxon>Pseudomonadati</taxon>
        <taxon>Pseudomonadota</taxon>
        <taxon>Gammaproteobacteria</taxon>
        <taxon>Pseudomonadales</taxon>
        <taxon>Pseudomonadaceae</taxon>
        <taxon>Pseudomonas</taxon>
    </lineage>
</organism>
<evidence type="ECO:0000313" key="8">
    <source>
        <dbReference type="EMBL" id="QJC78340.1"/>
    </source>
</evidence>
<dbReference type="RefSeq" id="WP_168757460.1">
    <property type="nucleotide sequence ID" value="NZ_CP051487.1"/>
</dbReference>
<dbReference type="GO" id="GO:0019634">
    <property type="term" value="P:organic phosphonate metabolic process"/>
    <property type="evidence" value="ECO:0007669"/>
    <property type="project" value="UniProtKB-UniRule"/>
</dbReference>
<dbReference type="GO" id="GO:0006015">
    <property type="term" value="P:5-phosphoribose 1-diphosphate biosynthetic process"/>
    <property type="evidence" value="ECO:0007669"/>
    <property type="project" value="UniProtKB-UniRule"/>
</dbReference>
<dbReference type="GO" id="GO:0033863">
    <property type="term" value="F:ribose 1,5-bisphosphate phosphokinase activity"/>
    <property type="evidence" value="ECO:0007669"/>
    <property type="project" value="UniProtKB-UniRule"/>
</dbReference>
<dbReference type="KEGG" id="pum:HGP31_08455"/>
<proteinExistence type="inferred from homology"/>
<dbReference type="InterPro" id="IPR012699">
    <property type="entry name" value="PhnN"/>
</dbReference>
<comment type="similarity">
    <text evidence="6">Belongs to the ribose 1,5-bisphosphokinase family.</text>
</comment>
<evidence type="ECO:0000313" key="9">
    <source>
        <dbReference type="Proteomes" id="UP000501367"/>
    </source>
</evidence>